<evidence type="ECO:0000256" key="14">
    <source>
        <dbReference type="NCBIfam" id="TIGR00648"/>
    </source>
</evidence>
<evidence type="ECO:0000256" key="11">
    <source>
        <dbReference type="ARBA" id="ARBA00023447"/>
    </source>
</evidence>
<dbReference type="Proteomes" id="UP001596143">
    <property type="component" value="Unassembled WGS sequence"/>
</dbReference>
<evidence type="ECO:0000313" key="16">
    <source>
        <dbReference type="Proteomes" id="UP001596143"/>
    </source>
</evidence>
<evidence type="ECO:0000256" key="8">
    <source>
        <dbReference type="ARBA" id="ARBA00022842"/>
    </source>
</evidence>
<feature type="binding site" evidence="13">
    <location>
        <position position="90"/>
    </location>
    <ligand>
        <name>Mg(2+)</name>
        <dbReference type="ChEBI" id="CHEBI:18420"/>
    </ligand>
</feature>
<feature type="binding site" evidence="13">
    <location>
        <position position="88"/>
    </location>
    <ligand>
        <name>Mg(2+)</name>
        <dbReference type="ChEBI" id="CHEBI:18420"/>
    </ligand>
</feature>
<evidence type="ECO:0000256" key="12">
    <source>
        <dbReference type="ARBA" id="ARBA00029523"/>
    </source>
</evidence>
<evidence type="ECO:0000256" key="10">
    <source>
        <dbReference type="ARBA" id="ARBA00023204"/>
    </source>
</evidence>
<keyword evidence="3 13" id="KW-0540">Nuclease</keyword>
<dbReference type="RefSeq" id="WP_270897543.1">
    <property type="nucleotide sequence ID" value="NZ_JBHSPF010000018.1"/>
</dbReference>
<feature type="binding site" evidence="13">
    <location>
        <position position="103"/>
    </location>
    <ligand>
        <name>Mg(2+)</name>
        <dbReference type="ChEBI" id="CHEBI:18420"/>
    </ligand>
</feature>
<comment type="catalytic activity">
    <reaction evidence="13">
        <text>Endonucleolytic cleavage at a junction such as a reciprocal single-stranded crossover between two homologous DNA duplexes (Holliday junction).</text>
        <dbReference type="EC" id="3.1.21.10"/>
    </reaction>
</comment>
<evidence type="ECO:0000256" key="5">
    <source>
        <dbReference type="ARBA" id="ARBA00022759"/>
    </source>
</evidence>
<comment type="similarity">
    <text evidence="11 13">Belongs to the RecU family.</text>
</comment>
<sequence>MTFHYPNGKKYTPNITKANKNRSSFPAITHGKRGMTLEEDINESNKYYRATNQAIIHKKPTPIQVVSVDYPQRSSAKITEAYFKQPSTTDYNGIYRGKYIDFEAKETKNKTSIPLNNFHTHQVEHMQAVHEHGGISFLIVRFSTLQRTYLYDVTHFVPWFFQHQRKSIPLKAIESEGYLIPESYAPRLHYLQVVEDVYFHQ</sequence>
<feature type="binding site" evidence="13">
    <location>
        <position position="122"/>
    </location>
    <ligand>
        <name>Mg(2+)</name>
        <dbReference type="ChEBI" id="CHEBI:18420"/>
    </ligand>
</feature>
<proteinExistence type="inferred from homology"/>
<keyword evidence="10 13" id="KW-0234">DNA repair</keyword>
<dbReference type="CDD" id="cd22354">
    <property type="entry name" value="RecU-like"/>
    <property type="match status" value="1"/>
</dbReference>
<evidence type="ECO:0000313" key="15">
    <source>
        <dbReference type="EMBL" id="MFC5628280.1"/>
    </source>
</evidence>
<evidence type="ECO:0000256" key="2">
    <source>
        <dbReference type="ARBA" id="ARBA00022490"/>
    </source>
</evidence>
<accession>A0ABW0U6B9</accession>
<comment type="caution">
    <text evidence="15">The sequence shown here is derived from an EMBL/GenBank/DDBJ whole genome shotgun (WGS) entry which is preliminary data.</text>
</comment>
<protein>
    <recommendedName>
        <fullName evidence="12 13">Holliday junction resolvase RecU</fullName>
        <ecNumber evidence="13 14">3.1.21.10</ecNumber>
    </recommendedName>
    <alternativeName>
        <fullName evidence="13">Recombination protein U homolog</fullName>
    </alternativeName>
</protein>
<evidence type="ECO:0000256" key="13">
    <source>
        <dbReference type="HAMAP-Rule" id="MF_00130"/>
    </source>
</evidence>
<organism evidence="15 16">
    <name type="scientific">Aliibacillus thermotolerans</name>
    <dbReference type="NCBI Taxonomy" id="1834418"/>
    <lineage>
        <taxon>Bacteria</taxon>
        <taxon>Bacillati</taxon>
        <taxon>Bacillota</taxon>
        <taxon>Bacilli</taxon>
        <taxon>Bacillales</taxon>
        <taxon>Bacillaceae</taxon>
        <taxon>Aliibacillus</taxon>
    </lineage>
</organism>
<dbReference type="NCBIfam" id="NF002584">
    <property type="entry name" value="PRK02234.1-5"/>
    <property type="match status" value="1"/>
</dbReference>
<dbReference type="EMBL" id="JBHSPF010000018">
    <property type="protein sequence ID" value="MFC5628280.1"/>
    <property type="molecule type" value="Genomic_DNA"/>
</dbReference>
<dbReference type="InterPro" id="IPR011335">
    <property type="entry name" value="Restrct_endonuc-II-like"/>
</dbReference>
<evidence type="ECO:0000256" key="1">
    <source>
        <dbReference type="ARBA" id="ARBA00004496"/>
    </source>
</evidence>
<dbReference type="PIRSF" id="PIRSF037785">
    <property type="entry name" value="RecU"/>
    <property type="match status" value="1"/>
</dbReference>
<reference evidence="16" key="1">
    <citation type="journal article" date="2019" name="Int. J. Syst. Evol. Microbiol.">
        <title>The Global Catalogue of Microorganisms (GCM) 10K type strain sequencing project: providing services to taxonomists for standard genome sequencing and annotation.</title>
        <authorList>
            <consortium name="The Broad Institute Genomics Platform"/>
            <consortium name="The Broad Institute Genome Sequencing Center for Infectious Disease"/>
            <person name="Wu L."/>
            <person name="Ma J."/>
        </authorList>
    </citation>
    <scope>NUCLEOTIDE SEQUENCE [LARGE SCALE GENOMIC DNA]</scope>
    <source>
        <strain evidence="16">CGMCC 1.15790</strain>
    </source>
</reference>
<dbReference type="EC" id="3.1.21.10" evidence="13 14"/>
<evidence type="ECO:0000256" key="4">
    <source>
        <dbReference type="ARBA" id="ARBA00022723"/>
    </source>
</evidence>
<dbReference type="Gene3D" id="3.40.1350.10">
    <property type="match status" value="1"/>
</dbReference>
<dbReference type="NCBIfam" id="NF002581">
    <property type="entry name" value="PRK02234.1-2"/>
    <property type="match status" value="1"/>
</dbReference>
<comment type="subcellular location">
    <subcellularLocation>
        <location evidence="1 13">Cytoplasm</location>
    </subcellularLocation>
</comment>
<evidence type="ECO:0000256" key="6">
    <source>
        <dbReference type="ARBA" id="ARBA00022763"/>
    </source>
</evidence>
<keyword evidence="9 13" id="KW-0233">DNA recombination</keyword>
<keyword evidence="7 13" id="KW-0378">Hydrolase</keyword>
<keyword evidence="6 13" id="KW-0227">DNA damage</keyword>
<keyword evidence="8 13" id="KW-0460">Magnesium</keyword>
<evidence type="ECO:0000256" key="3">
    <source>
        <dbReference type="ARBA" id="ARBA00022722"/>
    </source>
</evidence>
<gene>
    <name evidence="13 15" type="primary">recU</name>
    <name evidence="15" type="ORF">ACFPTR_05140</name>
</gene>
<feature type="site" description="Transition state stabilizer" evidence="13">
    <location>
        <position position="105"/>
    </location>
</feature>
<dbReference type="InterPro" id="IPR011856">
    <property type="entry name" value="tRNA_endonuc-like_dom_sf"/>
</dbReference>
<comment type="cofactor">
    <cofactor evidence="13">
        <name>Mg(2+)</name>
        <dbReference type="ChEBI" id="CHEBI:18420"/>
    </cofactor>
    <text evidence="13">Binds 1 Mg(2+) ion per subunit.</text>
</comment>
<dbReference type="InterPro" id="IPR004612">
    <property type="entry name" value="Resolv_RecU"/>
</dbReference>
<dbReference type="SUPFAM" id="SSF52980">
    <property type="entry name" value="Restriction endonuclease-like"/>
    <property type="match status" value="1"/>
</dbReference>
<dbReference type="NCBIfam" id="TIGR00648">
    <property type="entry name" value="recU"/>
    <property type="match status" value="1"/>
</dbReference>
<keyword evidence="4 13" id="KW-0479">Metal-binding</keyword>
<keyword evidence="2 13" id="KW-0963">Cytoplasm</keyword>
<name>A0ABW0U6B9_9BACI</name>
<comment type="function">
    <text evidence="13">Endonuclease that resolves Holliday junction intermediates in genetic recombination. Cleaves mobile four-strand junctions by introducing symmetrical nicks in paired strands. Promotes annealing of linear ssDNA with homologous dsDNA. Required for DNA repair, homologous recombination and chromosome segregation.</text>
</comment>
<keyword evidence="16" id="KW-1185">Reference proteome</keyword>
<dbReference type="HAMAP" id="MF_00130">
    <property type="entry name" value="RecU"/>
    <property type="match status" value="1"/>
</dbReference>
<evidence type="ECO:0000256" key="9">
    <source>
        <dbReference type="ARBA" id="ARBA00023172"/>
    </source>
</evidence>
<keyword evidence="5 13" id="KW-0255">Endonuclease</keyword>
<evidence type="ECO:0000256" key="7">
    <source>
        <dbReference type="ARBA" id="ARBA00022801"/>
    </source>
</evidence>
<dbReference type="Pfam" id="PF03838">
    <property type="entry name" value="RecU"/>
    <property type="match status" value="1"/>
</dbReference>